<reference evidence="2 3" key="1">
    <citation type="submission" date="2023-05" db="EMBL/GenBank/DDBJ databases">
        <title>B98-5 Cell Line De Novo Hybrid Assembly: An Optical Mapping Approach.</title>
        <authorList>
            <person name="Kananen K."/>
            <person name="Auerbach J.A."/>
            <person name="Kautto E."/>
            <person name="Blachly J.S."/>
        </authorList>
    </citation>
    <scope>NUCLEOTIDE SEQUENCE [LARGE SCALE GENOMIC DNA]</scope>
    <source>
        <strain evidence="2">B95-8</strain>
        <tissue evidence="2">Cell line</tissue>
    </source>
</reference>
<sequence>MDIIGVSLRLGTMERGSTNGKTTSGAHSHSRGPGQTINSPIIYPGLGTGISLCLGLTIMKVVIPISCIQVELPKEAITNVIGPGYENSYQSYHSPALREEYAYGSYYYHGPPQRLQEERGTEKSPRSLWDLEMGQLV</sequence>
<evidence type="ECO:0000256" key="1">
    <source>
        <dbReference type="SAM" id="MobiDB-lite"/>
    </source>
</evidence>
<protein>
    <submittedName>
        <fullName evidence="2">Uncharacterized protein</fullName>
    </submittedName>
</protein>
<evidence type="ECO:0000313" key="3">
    <source>
        <dbReference type="Proteomes" id="UP001266305"/>
    </source>
</evidence>
<evidence type="ECO:0000313" key="2">
    <source>
        <dbReference type="EMBL" id="KAK2084828.1"/>
    </source>
</evidence>
<dbReference type="Proteomes" id="UP001266305">
    <property type="component" value="Unassembled WGS sequence"/>
</dbReference>
<keyword evidence="3" id="KW-1185">Reference proteome</keyword>
<gene>
    <name evidence="2" type="ORF">P7K49_037861</name>
</gene>
<accession>A0ABQ9TJA1</accession>
<organism evidence="2 3">
    <name type="scientific">Saguinus oedipus</name>
    <name type="common">Cotton-top tamarin</name>
    <name type="synonym">Oedipomidas oedipus</name>
    <dbReference type="NCBI Taxonomy" id="9490"/>
    <lineage>
        <taxon>Eukaryota</taxon>
        <taxon>Metazoa</taxon>
        <taxon>Chordata</taxon>
        <taxon>Craniata</taxon>
        <taxon>Vertebrata</taxon>
        <taxon>Euteleostomi</taxon>
        <taxon>Mammalia</taxon>
        <taxon>Eutheria</taxon>
        <taxon>Euarchontoglires</taxon>
        <taxon>Primates</taxon>
        <taxon>Haplorrhini</taxon>
        <taxon>Platyrrhini</taxon>
        <taxon>Cebidae</taxon>
        <taxon>Callitrichinae</taxon>
        <taxon>Saguinus</taxon>
    </lineage>
</organism>
<proteinExistence type="predicted"/>
<feature type="compositionally biased region" description="Polar residues" evidence="1">
    <location>
        <begin position="15"/>
        <end position="38"/>
    </location>
</feature>
<comment type="caution">
    <text evidence="2">The sequence shown here is derived from an EMBL/GenBank/DDBJ whole genome shotgun (WGS) entry which is preliminary data.</text>
</comment>
<feature type="region of interest" description="Disordered" evidence="1">
    <location>
        <begin position="13"/>
        <end position="38"/>
    </location>
</feature>
<name>A0ABQ9TJA1_SAGOE</name>
<dbReference type="EMBL" id="JASSZA010000022">
    <property type="protein sequence ID" value="KAK2084828.1"/>
    <property type="molecule type" value="Genomic_DNA"/>
</dbReference>